<feature type="transmembrane region" description="Helical" evidence="1">
    <location>
        <begin position="128"/>
        <end position="152"/>
    </location>
</feature>
<dbReference type="RefSeq" id="WP_231936731.1">
    <property type="nucleotide sequence ID" value="NZ_LS974202.1"/>
</dbReference>
<feature type="transmembrane region" description="Helical" evidence="1">
    <location>
        <begin position="70"/>
        <end position="86"/>
    </location>
</feature>
<keyword evidence="1" id="KW-0472">Membrane</keyword>
<keyword evidence="3" id="KW-1185">Reference proteome</keyword>
<organism evidence="2 3">
    <name type="scientific">Mesotoga infera</name>
    <dbReference type="NCBI Taxonomy" id="1236046"/>
    <lineage>
        <taxon>Bacteria</taxon>
        <taxon>Thermotogati</taxon>
        <taxon>Thermotogota</taxon>
        <taxon>Thermotogae</taxon>
        <taxon>Kosmotogales</taxon>
        <taxon>Kosmotogaceae</taxon>
        <taxon>Mesotoga</taxon>
    </lineage>
</organism>
<feature type="transmembrane region" description="Helical" evidence="1">
    <location>
        <begin position="45"/>
        <end position="64"/>
    </location>
</feature>
<protein>
    <recommendedName>
        <fullName evidence="4">DUF2238 domain-containing protein</fullName>
    </recommendedName>
</protein>
<sequence>MRQIRSIMGVLSVYLRSFVDTMSDRSLMNRSLFSSNLNVYRALKWFNIVFSFLLFIPVFASLASFNLPHLLGYLIMAFLGYATWIFQGITGVPIFEEIRFLVLLHLNLHSVFGMWLEFYNRFVIYDDILHIHGGFLGAVAIFPFVLGSSLAWSNLPKRAVKWKVWFSALSIVNMFGVFWEIFEFVSDKIFGSYPGYRMAQENSLNDTMLDLIYNNVGASIGILVFWWYLRKSRDLNAFMEKMGRKLGEFLVTGRKRAKTGN</sequence>
<dbReference type="EMBL" id="LS974202">
    <property type="protein sequence ID" value="SSC13667.1"/>
    <property type="molecule type" value="Genomic_DNA"/>
</dbReference>
<accession>A0A7Z7LGR9</accession>
<reference evidence="2 3" key="1">
    <citation type="submission" date="2017-01" db="EMBL/GenBank/DDBJ databases">
        <authorList>
            <person name="Erauso G."/>
        </authorList>
    </citation>
    <scope>NUCLEOTIDE SEQUENCE [LARGE SCALE GENOMIC DNA]</scope>
    <source>
        <strain evidence="2">MESINF1</strain>
    </source>
</reference>
<dbReference type="Proteomes" id="UP000250796">
    <property type="component" value="Chromosome MESINF"/>
</dbReference>
<feature type="transmembrane region" description="Helical" evidence="1">
    <location>
        <begin position="211"/>
        <end position="229"/>
    </location>
</feature>
<dbReference type="Pfam" id="PF09997">
    <property type="entry name" value="DUF2238"/>
    <property type="match status" value="1"/>
</dbReference>
<dbReference type="KEGG" id="minf:MESINF_2227"/>
<feature type="transmembrane region" description="Helical" evidence="1">
    <location>
        <begin position="164"/>
        <end position="182"/>
    </location>
</feature>
<gene>
    <name evidence="2" type="ORF">MESINF_2227</name>
</gene>
<keyword evidence="1" id="KW-0812">Transmembrane</keyword>
<evidence type="ECO:0000313" key="3">
    <source>
        <dbReference type="Proteomes" id="UP000250796"/>
    </source>
</evidence>
<keyword evidence="1" id="KW-1133">Transmembrane helix</keyword>
<evidence type="ECO:0000256" key="1">
    <source>
        <dbReference type="SAM" id="Phobius"/>
    </source>
</evidence>
<evidence type="ECO:0008006" key="4">
    <source>
        <dbReference type="Google" id="ProtNLM"/>
    </source>
</evidence>
<feature type="transmembrane region" description="Helical" evidence="1">
    <location>
        <begin position="98"/>
        <end position="116"/>
    </location>
</feature>
<proteinExistence type="predicted"/>
<name>A0A7Z7LGR9_9BACT</name>
<dbReference type="AlphaFoldDB" id="A0A7Z7LGR9"/>
<dbReference type="InterPro" id="IPR014509">
    <property type="entry name" value="YjdF-like"/>
</dbReference>
<evidence type="ECO:0000313" key="2">
    <source>
        <dbReference type="EMBL" id="SSC13667.1"/>
    </source>
</evidence>